<dbReference type="GO" id="GO:0006062">
    <property type="term" value="P:sorbitol catabolic process"/>
    <property type="evidence" value="ECO:0007669"/>
    <property type="project" value="TreeGrafter"/>
</dbReference>
<dbReference type="PROSITE" id="PS00059">
    <property type="entry name" value="ADH_ZINC"/>
    <property type="match status" value="1"/>
</dbReference>
<dbReference type="InterPro" id="IPR036291">
    <property type="entry name" value="NAD(P)-bd_dom_sf"/>
</dbReference>
<keyword evidence="4 7" id="KW-0862">Zinc</keyword>
<evidence type="ECO:0000313" key="11">
    <source>
        <dbReference type="Proteomes" id="UP000289152"/>
    </source>
</evidence>
<keyword evidence="3 7" id="KW-0479">Metal-binding</keyword>
<keyword evidence="6" id="KW-0520">NAD</keyword>
<dbReference type="VEuPathDB" id="FungiDB:TREMEDRAFT_69576"/>
<gene>
    <name evidence="10" type="ORF">M231_07486</name>
</gene>
<dbReference type="Pfam" id="PF00107">
    <property type="entry name" value="ADH_zinc_N"/>
    <property type="match status" value="1"/>
</dbReference>
<dbReference type="InterPro" id="IPR011032">
    <property type="entry name" value="GroES-like_sf"/>
</dbReference>
<keyword evidence="5" id="KW-0560">Oxidoreductase</keyword>
<dbReference type="FunFam" id="3.40.50.720:FF:000068">
    <property type="entry name" value="Sorbitol dehydrogenase"/>
    <property type="match status" value="1"/>
</dbReference>
<dbReference type="FunCoup" id="A0A4Q1BFL3">
    <property type="interactions" value="84"/>
</dbReference>
<dbReference type="GO" id="GO:0003939">
    <property type="term" value="F:L-iditol 2-dehydrogenase (NAD+) activity"/>
    <property type="evidence" value="ECO:0007669"/>
    <property type="project" value="TreeGrafter"/>
</dbReference>
<dbReference type="InterPro" id="IPR013154">
    <property type="entry name" value="ADH-like_N"/>
</dbReference>
<name>A0A4Q1BFL3_TREME</name>
<dbReference type="GO" id="GO:0008270">
    <property type="term" value="F:zinc ion binding"/>
    <property type="evidence" value="ECO:0007669"/>
    <property type="project" value="InterPro"/>
</dbReference>
<evidence type="ECO:0000256" key="7">
    <source>
        <dbReference type="RuleBase" id="RU361277"/>
    </source>
</evidence>
<dbReference type="PANTHER" id="PTHR43161">
    <property type="entry name" value="SORBITOL DEHYDROGENASE"/>
    <property type="match status" value="1"/>
</dbReference>
<dbReference type="SUPFAM" id="SSF50129">
    <property type="entry name" value="GroES-like"/>
    <property type="match status" value="1"/>
</dbReference>
<evidence type="ECO:0000256" key="2">
    <source>
        <dbReference type="ARBA" id="ARBA00008072"/>
    </source>
</evidence>
<accession>A0A4Q1BFL3</accession>
<feature type="domain" description="Alcohol dehydrogenase-like N-terminal" evidence="9">
    <location>
        <begin position="41"/>
        <end position="184"/>
    </location>
</feature>
<protein>
    <submittedName>
        <fullName evidence="10">Sorbitol dehydrogenase</fullName>
    </submittedName>
</protein>
<dbReference type="CDD" id="cd05285">
    <property type="entry name" value="sorbitol_DH"/>
    <property type="match status" value="1"/>
</dbReference>
<dbReference type="InterPro" id="IPR002328">
    <property type="entry name" value="ADH_Zn_CS"/>
</dbReference>
<dbReference type="InParanoid" id="A0A4Q1BFL3"/>
<sequence>MSSTINGLPNPPIFEPRDNPGFILHGKLRTSYEQLPVPHVGPDEVLVEVKKTGICGSDVHFYNTGKMGLVSCCGPMCLGHESSGIIVQLGANCAAKAAAAEEVEKALTNGQGSDNVRGVVGARALKLGDKVTMEPGTTCRMCSDCRSGRYQICEHMAFAAYPPFDGTLQRYYKLPADLVYPLPDSVDLVYGAMMEPLSVAVHAVATTGGVRAGWNVIIMGAGPVGLLAMGVAKGMGAAKIVAVDINTERLAFAKTYAATHTYVPCAQLPDETRPQYTLRAAADLLLSTGTPARGPGSIDLVVDATGAEVCVQMGLNAVRPGGTYVQTGFGNPDIQVPMFRITTNEITIKGGWRYGSGDYPLAIDLVSRGLVDLKPLLTHTFKFTDALEAFEITKNGKDRDGKFVIKCVIDGPE</sequence>
<dbReference type="EMBL" id="SDIL01000148">
    <property type="protein sequence ID" value="RXK35261.1"/>
    <property type="molecule type" value="Genomic_DNA"/>
</dbReference>
<dbReference type="Gene3D" id="3.90.180.10">
    <property type="entry name" value="Medium-chain alcohol dehydrogenases, catalytic domain"/>
    <property type="match status" value="1"/>
</dbReference>
<dbReference type="OrthoDB" id="2148442at2759"/>
<evidence type="ECO:0000259" key="8">
    <source>
        <dbReference type="Pfam" id="PF00107"/>
    </source>
</evidence>
<organism evidence="10 11">
    <name type="scientific">Tremella mesenterica</name>
    <name type="common">Jelly fungus</name>
    <dbReference type="NCBI Taxonomy" id="5217"/>
    <lineage>
        <taxon>Eukaryota</taxon>
        <taxon>Fungi</taxon>
        <taxon>Dikarya</taxon>
        <taxon>Basidiomycota</taxon>
        <taxon>Agaricomycotina</taxon>
        <taxon>Tremellomycetes</taxon>
        <taxon>Tremellales</taxon>
        <taxon>Tremellaceae</taxon>
        <taxon>Tremella</taxon>
    </lineage>
</organism>
<dbReference type="InterPro" id="IPR013149">
    <property type="entry name" value="ADH-like_C"/>
</dbReference>
<comment type="similarity">
    <text evidence="2 7">Belongs to the zinc-containing alcohol dehydrogenase family.</text>
</comment>
<evidence type="ECO:0000256" key="3">
    <source>
        <dbReference type="ARBA" id="ARBA00022723"/>
    </source>
</evidence>
<dbReference type="Pfam" id="PF08240">
    <property type="entry name" value="ADH_N"/>
    <property type="match status" value="1"/>
</dbReference>
<evidence type="ECO:0000256" key="6">
    <source>
        <dbReference type="ARBA" id="ARBA00023027"/>
    </source>
</evidence>
<dbReference type="AlphaFoldDB" id="A0A4Q1BFL3"/>
<evidence type="ECO:0000256" key="4">
    <source>
        <dbReference type="ARBA" id="ARBA00022833"/>
    </source>
</evidence>
<dbReference type="Gene3D" id="3.40.50.720">
    <property type="entry name" value="NAD(P)-binding Rossmann-like Domain"/>
    <property type="match status" value="1"/>
</dbReference>
<evidence type="ECO:0000256" key="5">
    <source>
        <dbReference type="ARBA" id="ARBA00023002"/>
    </source>
</evidence>
<dbReference type="Proteomes" id="UP000289152">
    <property type="component" value="Unassembled WGS sequence"/>
</dbReference>
<reference evidence="10 11" key="1">
    <citation type="submission" date="2016-06" db="EMBL/GenBank/DDBJ databases">
        <title>Evolution of pathogenesis and genome organization in the Tremellales.</title>
        <authorList>
            <person name="Cuomo C."/>
            <person name="Litvintseva A."/>
            <person name="Heitman J."/>
            <person name="Chen Y."/>
            <person name="Sun S."/>
            <person name="Springer D."/>
            <person name="Dromer F."/>
            <person name="Young S."/>
            <person name="Zeng Q."/>
            <person name="Chapman S."/>
            <person name="Gujja S."/>
            <person name="Saif S."/>
            <person name="Birren B."/>
        </authorList>
    </citation>
    <scope>NUCLEOTIDE SEQUENCE [LARGE SCALE GENOMIC DNA]</scope>
    <source>
        <strain evidence="10 11">ATCC 28783</strain>
    </source>
</reference>
<comment type="caution">
    <text evidence="10">The sequence shown here is derived from an EMBL/GenBank/DDBJ whole genome shotgun (WGS) entry which is preliminary data.</text>
</comment>
<feature type="domain" description="Alcohol dehydrogenase-like C-terminal" evidence="8">
    <location>
        <begin position="223"/>
        <end position="367"/>
    </location>
</feature>
<dbReference type="InterPro" id="IPR045306">
    <property type="entry name" value="SDH-like"/>
</dbReference>
<dbReference type="PANTHER" id="PTHR43161:SF9">
    <property type="entry name" value="SORBITOL DEHYDROGENASE"/>
    <property type="match status" value="1"/>
</dbReference>
<proteinExistence type="inferred from homology"/>
<comment type="cofactor">
    <cofactor evidence="1 7">
        <name>Zn(2+)</name>
        <dbReference type="ChEBI" id="CHEBI:29105"/>
    </cofactor>
</comment>
<evidence type="ECO:0000256" key="1">
    <source>
        <dbReference type="ARBA" id="ARBA00001947"/>
    </source>
</evidence>
<dbReference type="STRING" id="5217.A0A4Q1BFL3"/>
<evidence type="ECO:0000313" key="10">
    <source>
        <dbReference type="EMBL" id="RXK35261.1"/>
    </source>
</evidence>
<evidence type="ECO:0000259" key="9">
    <source>
        <dbReference type="Pfam" id="PF08240"/>
    </source>
</evidence>
<keyword evidence="11" id="KW-1185">Reference proteome</keyword>
<dbReference type="SUPFAM" id="SSF51735">
    <property type="entry name" value="NAD(P)-binding Rossmann-fold domains"/>
    <property type="match status" value="1"/>
</dbReference>